<organism evidence="2 3">
    <name type="scientific">Caminibacter pacificus</name>
    <dbReference type="NCBI Taxonomy" id="1424653"/>
    <lineage>
        <taxon>Bacteria</taxon>
        <taxon>Pseudomonadati</taxon>
        <taxon>Campylobacterota</taxon>
        <taxon>Epsilonproteobacteria</taxon>
        <taxon>Nautiliales</taxon>
        <taxon>Nautiliaceae</taxon>
        <taxon>Caminibacter</taxon>
    </lineage>
</organism>
<evidence type="ECO:0000313" key="4">
    <source>
        <dbReference type="Proteomes" id="UP000298805"/>
    </source>
</evidence>
<evidence type="ECO:0000313" key="2">
    <source>
        <dbReference type="EMBL" id="ROR39063.1"/>
    </source>
</evidence>
<dbReference type="Proteomes" id="UP000272781">
    <property type="component" value="Unassembled WGS sequence"/>
</dbReference>
<sequence>MKTAQVYFEDNIFEQLQKEAQKRNITISELIQELVQTSIKKKPAFDKMVGIWKDKNIDIEEIRKKAWR</sequence>
<dbReference type="RefSeq" id="WP_123352945.1">
    <property type="nucleotide sequence ID" value="NZ_CP027432.2"/>
</dbReference>
<protein>
    <submittedName>
        <fullName evidence="2">Uncharacterized protein</fullName>
    </submittedName>
</protein>
<keyword evidence="4" id="KW-1185">Reference proteome</keyword>
<reference evidence="2 3" key="2">
    <citation type="submission" date="2018-11" db="EMBL/GenBank/DDBJ databases">
        <title>Genomic Encyclopedia of Type Strains, Phase IV (KMG-IV): sequencing the most valuable type-strain genomes for metagenomic binning, comparative biology and taxonomic classification.</title>
        <authorList>
            <person name="Goeker M."/>
        </authorList>
    </citation>
    <scope>NUCLEOTIDE SEQUENCE [LARGE SCALE GENOMIC DNA]</scope>
    <source>
        <strain evidence="2 3">DSM 27783</strain>
    </source>
</reference>
<dbReference type="EMBL" id="CP027432">
    <property type="protein sequence ID" value="QCI29115.1"/>
    <property type="molecule type" value="Genomic_DNA"/>
</dbReference>
<evidence type="ECO:0000313" key="1">
    <source>
        <dbReference type="EMBL" id="QCI29115.1"/>
    </source>
</evidence>
<dbReference type="Proteomes" id="UP000298805">
    <property type="component" value="Chromosome"/>
</dbReference>
<dbReference type="AlphaFoldDB" id="A0AAJ4RBB7"/>
<dbReference type="EMBL" id="RJVK01000004">
    <property type="protein sequence ID" value="ROR39063.1"/>
    <property type="molecule type" value="Genomic_DNA"/>
</dbReference>
<reference evidence="1" key="3">
    <citation type="submission" date="2019-06" db="EMBL/GenBank/DDBJ databases">
        <title>A comparative analysis of the Nautiliaceae.</title>
        <authorList>
            <person name="Grosche A."/>
            <person name="Smedile F."/>
            <person name="Vetriani C."/>
        </authorList>
    </citation>
    <scope>NUCLEOTIDE SEQUENCE</scope>
    <source>
        <strain evidence="1">TB6</strain>
    </source>
</reference>
<accession>A0AAJ4RBB7</accession>
<proteinExistence type="predicted"/>
<gene>
    <name evidence="1" type="ORF">C6V80_09150</name>
    <name evidence="2" type="ORF">EDC58_1556</name>
</gene>
<evidence type="ECO:0000313" key="3">
    <source>
        <dbReference type="Proteomes" id="UP000272781"/>
    </source>
</evidence>
<dbReference type="CDD" id="cd21631">
    <property type="entry name" value="RHH_CopG_NikR-like"/>
    <property type="match status" value="1"/>
</dbReference>
<reference evidence="4" key="1">
    <citation type="submission" date="2018-03" db="EMBL/GenBank/DDBJ databases">
        <title>A comparative analysis of the Nautiliaceae.</title>
        <authorList>
            <person name="Grosche A."/>
            <person name="Smedile F."/>
            <person name="Vetriani C."/>
        </authorList>
    </citation>
    <scope>NUCLEOTIDE SEQUENCE [LARGE SCALE GENOMIC DNA]</scope>
    <source>
        <strain evidence="4">TB6</strain>
    </source>
</reference>
<name>A0AAJ4RBB7_9BACT</name>